<evidence type="ECO:0000259" key="2">
    <source>
        <dbReference type="Pfam" id="PF07632"/>
    </source>
</evidence>
<proteinExistence type="predicted"/>
<feature type="signal peptide" evidence="1">
    <location>
        <begin position="1"/>
        <end position="20"/>
    </location>
</feature>
<evidence type="ECO:0000259" key="3">
    <source>
        <dbReference type="Pfam" id="PF21027"/>
    </source>
</evidence>
<dbReference type="Gene3D" id="2.60.40.10">
    <property type="entry name" value="Immunoglobulins"/>
    <property type="match status" value="1"/>
</dbReference>
<keyword evidence="5" id="KW-1185">Reference proteome</keyword>
<dbReference type="Proteomes" id="UP000557307">
    <property type="component" value="Unassembled WGS sequence"/>
</dbReference>
<dbReference type="EMBL" id="JACHGF010000009">
    <property type="protein sequence ID" value="MBB5286398.1"/>
    <property type="molecule type" value="Genomic_DNA"/>
</dbReference>
<dbReference type="InterPro" id="IPR048527">
    <property type="entry name" value="Sde182_C"/>
</dbReference>
<feature type="chain" id="PRO_5032872765" description="DUF1593 domain-containing protein" evidence="1">
    <location>
        <begin position="21"/>
        <end position="451"/>
    </location>
</feature>
<evidence type="ECO:0000313" key="5">
    <source>
        <dbReference type="Proteomes" id="UP000557307"/>
    </source>
</evidence>
<evidence type="ECO:0000256" key="1">
    <source>
        <dbReference type="SAM" id="SignalP"/>
    </source>
</evidence>
<dbReference type="GO" id="GO:0016799">
    <property type="term" value="F:hydrolase activity, hydrolyzing N-glycosyl compounds"/>
    <property type="evidence" value="ECO:0007669"/>
    <property type="project" value="InterPro"/>
</dbReference>
<reference evidence="4 5" key="1">
    <citation type="submission" date="2020-08" db="EMBL/GenBank/DDBJ databases">
        <title>Genomic Encyclopedia of Type Strains, Phase IV (KMG-IV): sequencing the most valuable type-strain genomes for metagenomic binning, comparative biology and taxonomic classification.</title>
        <authorList>
            <person name="Goeker M."/>
        </authorList>
    </citation>
    <scope>NUCLEOTIDE SEQUENCE [LARGE SCALE GENOMIC DNA]</scope>
    <source>
        <strain evidence="4 5">DSM 105074</strain>
    </source>
</reference>
<protein>
    <recommendedName>
        <fullName evidence="6">DUF1593 domain-containing protein</fullName>
    </recommendedName>
</protein>
<dbReference type="InterPro" id="IPR011483">
    <property type="entry name" value="Sde182_NH-like"/>
</dbReference>
<comment type="caution">
    <text evidence="4">The sequence shown here is derived from an EMBL/GenBank/DDBJ whole genome shotgun (WGS) entry which is preliminary data.</text>
</comment>
<organism evidence="4 5">
    <name type="scientific">Rhabdobacter roseus</name>
    <dbReference type="NCBI Taxonomy" id="1655419"/>
    <lineage>
        <taxon>Bacteria</taxon>
        <taxon>Pseudomonadati</taxon>
        <taxon>Bacteroidota</taxon>
        <taxon>Cytophagia</taxon>
        <taxon>Cytophagales</taxon>
        <taxon>Cytophagaceae</taxon>
        <taxon>Rhabdobacter</taxon>
    </lineage>
</organism>
<dbReference type="RefSeq" id="WP_184177483.1">
    <property type="nucleotide sequence ID" value="NZ_JACHGF010000009.1"/>
</dbReference>
<accession>A0A840U205</accession>
<keyword evidence="1" id="KW-0732">Signal</keyword>
<dbReference type="Pfam" id="PF21027">
    <property type="entry name" value="Sde0182_C"/>
    <property type="match status" value="1"/>
</dbReference>
<dbReference type="InterPro" id="IPR013783">
    <property type="entry name" value="Ig-like_fold"/>
</dbReference>
<feature type="domain" description="Cellulose-binding Sde182 C-terminal" evidence="3">
    <location>
        <begin position="366"/>
        <end position="445"/>
    </location>
</feature>
<name>A0A840U205_9BACT</name>
<evidence type="ECO:0000313" key="4">
    <source>
        <dbReference type="EMBL" id="MBB5286398.1"/>
    </source>
</evidence>
<gene>
    <name evidence="4" type="ORF">HNQ92_004558</name>
</gene>
<sequence length="451" mass="50500">MKTSFYVLLFLLAGFLSARAQSKPSVIVLTDIGGDSDDEQSLVRFLLYADQFDVKALCATSRLGHGHDTKPEIIQKQVEAYRQVYPNLKLHSAGYPTPDYLASIIKNGQGDPTAFGEGHDTEASDYLIQVIDQAPADSPVHVVIWGGQRELAQALWKVQKTRSKEEVACFCCKIQVHAIGDQDKYRDWILTHFKEIKYLANGFIFPGNFGLREVAVFRGMYMTGDLSRQSSAWVKEHIHGHGALSDCYQLNGHGTDGMKEGDTPSYLNLITNGLHFPYMPEWGGWGGRFRRLSGHLFIDAQDFLEGTLNERHTVARWRPAFQNDFRARVAWCVEPYAKANHNPKVMVNGSALATPLVVPAQPGDKLSFDASGTSDPDRDRLTYHWFVYNEISGGMTSLRMRRTYGGKKVTFQVPEAVPGGVIHLILEVSDNGTPSLTSYRRFVIDLNPRIQ</sequence>
<dbReference type="InterPro" id="IPR036452">
    <property type="entry name" value="Ribo_hydro-like"/>
</dbReference>
<dbReference type="Gene3D" id="3.90.245.10">
    <property type="entry name" value="Ribonucleoside hydrolase-like"/>
    <property type="match status" value="1"/>
</dbReference>
<feature type="domain" description="Cellulose-binding Sde182 nucleoside hydrolase-like" evidence="2">
    <location>
        <begin position="26"/>
        <end position="289"/>
    </location>
</feature>
<evidence type="ECO:0008006" key="6">
    <source>
        <dbReference type="Google" id="ProtNLM"/>
    </source>
</evidence>
<dbReference type="Pfam" id="PF07632">
    <property type="entry name" value="Sde182_NH-like"/>
    <property type="match status" value="1"/>
</dbReference>
<dbReference type="AlphaFoldDB" id="A0A840U205"/>